<reference evidence="3 4" key="1">
    <citation type="journal article" date="2019" name="Int. J. Syst. Evol. Microbiol.">
        <title>The Global Catalogue of Microorganisms (GCM) 10K type strain sequencing project: providing services to taxonomists for standard genome sequencing and annotation.</title>
        <authorList>
            <consortium name="The Broad Institute Genomics Platform"/>
            <consortium name="The Broad Institute Genome Sequencing Center for Infectious Disease"/>
            <person name="Wu L."/>
            <person name="Ma J."/>
        </authorList>
    </citation>
    <scope>NUCLEOTIDE SEQUENCE [LARGE SCALE GENOMIC DNA]</scope>
    <source>
        <strain evidence="3 4">JCM 15921</strain>
    </source>
</reference>
<feature type="region of interest" description="Disordered" evidence="1">
    <location>
        <begin position="1102"/>
        <end position="1123"/>
    </location>
</feature>
<dbReference type="Pfam" id="PF12770">
    <property type="entry name" value="CHAT"/>
    <property type="match status" value="1"/>
</dbReference>
<evidence type="ECO:0000256" key="1">
    <source>
        <dbReference type="SAM" id="MobiDB-lite"/>
    </source>
</evidence>
<accession>A0ABN2YRV4</accession>
<evidence type="ECO:0000313" key="3">
    <source>
        <dbReference type="EMBL" id="GAA2130960.1"/>
    </source>
</evidence>
<name>A0ABN2YRV4_9MICC</name>
<proteinExistence type="predicted"/>
<gene>
    <name evidence="3" type="ORF">GCM10009825_12290</name>
</gene>
<organism evidence="3 4">
    <name type="scientific">Arthrobacter humicola</name>
    <dbReference type="NCBI Taxonomy" id="409291"/>
    <lineage>
        <taxon>Bacteria</taxon>
        <taxon>Bacillati</taxon>
        <taxon>Actinomycetota</taxon>
        <taxon>Actinomycetes</taxon>
        <taxon>Micrococcales</taxon>
        <taxon>Micrococcaceae</taxon>
        <taxon>Arthrobacter</taxon>
    </lineage>
</organism>
<protein>
    <recommendedName>
        <fullName evidence="2">CHAT domain-containing protein</fullName>
    </recommendedName>
</protein>
<sequence length="1123" mass="124243">MSPRRRQRHRNRESTGELARTLKAFHGWVEEYAPDPQTLGRALSELDPRATAAYLSEWLPSAQRPERMLGVARAGNWLWVVIEAIWRAQPTDPLSAMRSESMRWLVISTLSRQYPGLTLKEFDRVRKMADSLGRHRKDRGGAARALYLALVDSYYTTPSVAERTKSSAAWFHIFTNAAEEEFKVSAHLQAYRLAAMAWEWRGNLPSRAQSAKAIAHTASLSAHIAAHMRDDEAVERIAAALERLDEASEVISQHKSAGDFLAVEHLQIGLARNNLLLRLSHWKLMPYLDALRERRDALLDGFERYRELTPTMPALSVEVPTLPALPGAAVVAKVLDHLADASGSLGDWELSRHALNRLQRVETDDLKKWEQAITVAHRHPDLVERQRQMEHVLRISHRFSGGTANARSRMFRRSAAAARRLGQSLHSEKLRTSGAFWASMSREWYAKSAELQQRPKTVSANPASADGRHDTLIEMDLGAETSSSQYSLPLASDDALSSAATAATDPVSVLVNTFARGIPGALIVALLNTGRSISSQHTRRDVPGICAAVEAIDGWAVPRRPFLDKPTPSGPDDVAGAQLWMLLSAAELAGVFTPQLLPEIHLAVARSPRTDPRVKLMHARISAEHARDQRRPNMILRALFDAVGHAFRLQETSMVAEQVEALITAIEDTALLTTGGSDLIDTASWTGHRSQRLIASLIEAGFVSEAARLFDATAGWVQFAVALRPEYAMELQFMESSFYFRRAEDQAELFTRIRDRILTPPPASVEDNLVPRPRVVRPRQDEALIRLIPGISESWALITRVGDAGERHQAVALQKGSAEILDLSEDIWFELRPSRIDETAGALEELHKAVVEPILPIVADARVLLFVPQGVMSSLPVHAARGPEGYLIERKAVAYFPEEPHIGSQEVVGEGAPWLVCGWDVSAHAERESREVTRALRRQQLSVEWPENAEAGRERLLSGRKLGGLHVSGHGRSLAWPQSFNSQLALSRSIAVTAADWIIHGPQAEFVFLNVCGLGRIHPRSGDLNGFPLAVRLRGAASLIAATGYIPPEQAHAFSRLFYRNANRADSLAAYCETILASIAGGLPPHIWAPYAHFGRGHRFPTLGGHPRHRRETDSNPDVPTSS</sequence>
<evidence type="ECO:0000313" key="4">
    <source>
        <dbReference type="Proteomes" id="UP001500102"/>
    </source>
</evidence>
<dbReference type="Proteomes" id="UP001500102">
    <property type="component" value="Unassembled WGS sequence"/>
</dbReference>
<dbReference type="InterPro" id="IPR024983">
    <property type="entry name" value="CHAT_dom"/>
</dbReference>
<dbReference type="EMBL" id="BAAAQB010000014">
    <property type="protein sequence ID" value="GAA2130960.1"/>
    <property type="molecule type" value="Genomic_DNA"/>
</dbReference>
<keyword evidence="4" id="KW-1185">Reference proteome</keyword>
<evidence type="ECO:0000259" key="2">
    <source>
        <dbReference type="Pfam" id="PF12770"/>
    </source>
</evidence>
<comment type="caution">
    <text evidence="3">The sequence shown here is derived from an EMBL/GenBank/DDBJ whole genome shotgun (WGS) entry which is preliminary data.</text>
</comment>
<feature type="domain" description="CHAT" evidence="2">
    <location>
        <begin position="843"/>
        <end position="1095"/>
    </location>
</feature>